<keyword evidence="2" id="KW-1185">Reference proteome</keyword>
<comment type="caution">
    <text evidence="1">The sequence shown here is derived from an EMBL/GenBank/DDBJ whole genome shotgun (WGS) entry which is preliminary data.</text>
</comment>
<evidence type="ECO:0000313" key="1">
    <source>
        <dbReference type="EMBL" id="KAJ1350041.1"/>
    </source>
</evidence>
<sequence length="151" mass="17084">MQTLRSQLSVLSFIFATFGLRMSKISDVLERQRRSAFVPDAVISTILDQLTTSNITMAKLSKMMWQNVMDQSNSHNWSQPFPLTTKLDHLDIDLEGMTHPPNDDFNESKVTVATAVTKCDPSVPDVIIRSTLFTTLCHISLFQVAMMKFEV</sequence>
<proteinExistence type="predicted"/>
<dbReference type="AlphaFoldDB" id="A0AAD5MLJ7"/>
<protein>
    <submittedName>
        <fullName evidence="1">Uncharacterized protein</fullName>
    </submittedName>
</protein>
<gene>
    <name evidence="1" type="ORF">KIN20_005747</name>
</gene>
<dbReference type="EMBL" id="JAHQIW010000789">
    <property type="protein sequence ID" value="KAJ1350041.1"/>
    <property type="molecule type" value="Genomic_DNA"/>
</dbReference>
<dbReference type="Proteomes" id="UP001196413">
    <property type="component" value="Unassembled WGS sequence"/>
</dbReference>
<evidence type="ECO:0000313" key="2">
    <source>
        <dbReference type="Proteomes" id="UP001196413"/>
    </source>
</evidence>
<organism evidence="1 2">
    <name type="scientific">Parelaphostrongylus tenuis</name>
    <name type="common">Meningeal worm</name>
    <dbReference type="NCBI Taxonomy" id="148309"/>
    <lineage>
        <taxon>Eukaryota</taxon>
        <taxon>Metazoa</taxon>
        <taxon>Ecdysozoa</taxon>
        <taxon>Nematoda</taxon>
        <taxon>Chromadorea</taxon>
        <taxon>Rhabditida</taxon>
        <taxon>Rhabditina</taxon>
        <taxon>Rhabditomorpha</taxon>
        <taxon>Strongyloidea</taxon>
        <taxon>Metastrongylidae</taxon>
        <taxon>Parelaphostrongylus</taxon>
    </lineage>
</organism>
<accession>A0AAD5MLJ7</accession>
<reference evidence="1" key="1">
    <citation type="submission" date="2021-06" db="EMBL/GenBank/DDBJ databases">
        <title>Parelaphostrongylus tenuis whole genome reference sequence.</title>
        <authorList>
            <person name="Garwood T.J."/>
            <person name="Larsen P.A."/>
            <person name="Fountain-Jones N.M."/>
            <person name="Garbe J.R."/>
            <person name="Macchietto M.G."/>
            <person name="Kania S.A."/>
            <person name="Gerhold R.W."/>
            <person name="Richards J.E."/>
            <person name="Wolf T.M."/>
        </authorList>
    </citation>
    <scope>NUCLEOTIDE SEQUENCE</scope>
    <source>
        <strain evidence="1">MNPRO001-30</strain>
        <tissue evidence="1">Meninges</tissue>
    </source>
</reference>
<name>A0AAD5MLJ7_PARTN</name>